<protein>
    <submittedName>
        <fullName evidence="1">Uncharacterized protein</fullName>
    </submittedName>
</protein>
<accession>A0A1I9L2I0</accession>
<sequence length="114" mass="12959">MDILEHLKTLDEGFTKLVNTWSIRGDEASLKCAEELLKVLYPDYITVLTHGNGGYLTCLMKWKFDAVKGWYEPANQTYFDDLDAAIGAGRNAALHMNLKFREPKPPKSRILLVN</sequence>
<dbReference type="Proteomes" id="UP000225190">
    <property type="component" value="Segment"/>
</dbReference>
<proteinExistence type="predicted"/>
<name>A0A1I9L2I0_9CAUD</name>
<organism evidence="1 2">
    <name type="scientific">Xanthomonas phage XAJ2</name>
    <dbReference type="NCBI Taxonomy" id="1775249"/>
    <lineage>
        <taxon>Viruses</taxon>
        <taxon>Duplodnaviria</taxon>
        <taxon>Heunggongvirae</taxon>
        <taxon>Uroviricota</taxon>
        <taxon>Caudoviricetes</taxon>
        <taxon>Caudoviricetes incertae sedis</taxon>
        <taxon>Xajduovirus</taxon>
        <taxon>Xajduovirus XAJ2</taxon>
    </lineage>
</organism>
<reference evidence="1 2" key="1">
    <citation type="submission" date="2015-11" db="EMBL/GenBank/DDBJ databases">
        <title>Bacteriophages of Xanthomonas arboricola pv. juglandis: Characterization of two phages.</title>
        <authorList>
            <person name="Domotor D."/>
            <person name="Frank T."/>
            <person name="Rakhely G."/>
            <person name="Doffkay Z."/>
            <person name="Schneider G."/>
            <person name="Kovacs T."/>
        </authorList>
    </citation>
    <scope>NUCLEOTIDE SEQUENCE [LARGE SCALE GENOMIC DNA]</scope>
</reference>
<evidence type="ECO:0000313" key="1">
    <source>
        <dbReference type="EMBL" id="AMW36167.1"/>
    </source>
</evidence>
<evidence type="ECO:0000313" key="2">
    <source>
        <dbReference type="Proteomes" id="UP000225190"/>
    </source>
</evidence>
<keyword evidence="2" id="KW-1185">Reference proteome</keyword>
<dbReference type="EMBL" id="KU197014">
    <property type="protein sequence ID" value="AMW36167.1"/>
    <property type="molecule type" value="Genomic_DNA"/>
</dbReference>